<dbReference type="PROSITE" id="PS50968">
    <property type="entry name" value="BIOTINYL_LIPOYL"/>
    <property type="match status" value="1"/>
</dbReference>
<evidence type="ECO:0000313" key="13">
    <source>
        <dbReference type="EMBL" id="KAJ3223326.1"/>
    </source>
</evidence>
<evidence type="ECO:0000259" key="12">
    <source>
        <dbReference type="PROSITE" id="PS51826"/>
    </source>
</evidence>
<dbReference type="InterPro" id="IPR036625">
    <property type="entry name" value="E3-bd_dom_sf"/>
</dbReference>
<keyword evidence="14" id="KW-1185">Reference proteome</keyword>
<evidence type="ECO:0000256" key="1">
    <source>
        <dbReference type="ARBA" id="ARBA00001938"/>
    </source>
</evidence>
<dbReference type="EMBL" id="JADGJW010000135">
    <property type="protein sequence ID" value="KAJ3223326.1"/>
    <property type="molecule type" value="Genomic_DNA"/>
</dbReference>
<evidence type="ECO:0000256" key="4">
    <source>
        <dbReference type="ARBA" id="ARBA00022679"/>
    </source>
</evidence>
<sequence length="464" mass="51472">MINLSKFLKRSASCGSFKTSTVKYFHTSSSLFKIEQFKLADIGEGIAECELIKWFVKEGDEISQFDKICEVQSDKAAVEISSRFDGKVVKLCHKLGDMAKVGSTLVEIDTGDEDVAVEEAATEKIVENKNMQQIQTPTPKTDIILEDFSNAHKKSNHLIFTTPAVRRISRENNVDLSLVKGSGKDGRIMKEDVLSFIQHGAKSTPSIPQEGLKGIAATTGAATPLTQIQKAMFRQMTKSLSIPHFGFSEEIILNESIKIRNSLNEYIKFENKANKNAANLKDLKITFMAIFLKAMSKSLLSFPILNSGLVFESGDLSKPLLQYRDYHNIGIAMDTPQGLIVPNIKNVETKSIIEIAIELNRLKNLSAQEKLTPKDFQQTTITFSNIGNVGGTWLHPVITEGQVCIGSVGKVQKLPRFNKDGVVVSQDILCTSWNADHRVVDGATLARFVTKWKGYLEQPAWLLT</sequence>
<dbReference type="GO" id="GO:0005759">
    <property type="term" value="C:mitochondrial matrix"/>
    <property type="evidence" value="ECO:0007669"/>
    <property type="project" value="UniProtKB-SubCell"/>
</dbReference>
<evidence type="ECO:0000256" key="6">
    <source>
        <dbReference type="ARBA" id="ARBA00022946"/>
    </source>
</evidence>
<keyword evidence="7" id="KW-0496">Mitochondrion</keyword>
<organism evidence="13 14">
    <name type="scientific">Clydaea vesicula</name>
    <dbReference type="NCBI Taxonomy" id="447962"/>
    <lineage>
        <taxon>Eukaryota</taxon>
        <taxon>Fungi</taxon>
        <taxon>Fungi incertae sedis</taxon>
        <taxon>Chytridiomycota</taxon>
        <taxon>Chytridiomycota incertae sedis</taxon>
        <taxon>Chytridiomycetes</taxon>
        <taxon>Lobulomycetales</taxon>
        <taxon>Lobulomycetaceae</taxon>
        <taxon>Clydaea</taxon>
    </lineage>
</organism>
<dbReference type="PROSITE" id="PS51826">
    <property type="entry name" value="PSBD"/>
    <property type="match status" value="1"/>
</dbReference>
<feature type="domain" description="Peripheral subunit-binding (PSBD)" evidence="12">
    <location>
        <begin position="160"/>
        <end position="197"/>
    </location>
</feature>
<dbReference type="PANTHER" id="PTHR43178:SF5">
    <property type="entry name" value="LIPOAMIDE ACYLTRANSFERASE COMPONENT OF BRANCHED-CHAIN ALPHA-KETO ACID DEHYDROGENASE COMPLEX, MITOCHONDRIAL"/>
    <property type="match status" value="1"/>
</dbReference>
<comment type="caution">
    <text evidence="13">The sequence shown here is derived from an EMBL/GenBank/DDBJ whole genome shotgun (WGS) entry which is preliminary data.</text>
</comment>
<evidence type="ECO:0000256" key="3">
    <source>
        <dbReference type="ARBA" id="ARBA00007317"/>
    </source>
</evidence>
<evidence type="ECO:0000256" key="5">
    <source>
        <dbReference type="ARBA" id="ARBA00022823"/>
    </source>
</evidence>
<dbReference type="Gene3D" id="2.40.50.100">
    <property type="match status" value="1"/>
</dbReference>
<dbReference type="Proteomes" id="UP001211065">
    <property type="component" value="Unassembled WGS sequence"/>
</dbReference>
<dbReference type="FunFam" id="2.40.50.100:FF:000013">
    <property type="entry name" value="Dihydrolipoamide acetyltransferase component of pyruvate dehydrogenase complex"/>
    <property type="match status" value="1"/>
</dbReference>
<dbReference type="InterPro" id="IPR004167">
    <property type="entry name" value="PSBD"/>
</dbReference>
<dbReference type="GO" id="GO:0045333">
    <property type="term" value="P:cellular respiration"/>
    <property type="evidence" value="ECO:0007669"/>
    <property type="project" value="UniProtKB-ARBA"/>
</dbReference>
<keyword evidence="6" id="KW-0809">Transit peptide</keyword>
<dbReference type="Gene3D" id="4.10.320.10">
    <property type="entry name" value="E3-binding domain"/>
    <property type="match status" value="1"/>
</dbReference>
<dbReference type="InterPro" id="IPR001078">
    <property type="entry name" value="2-oxoacid_DH_actylTfrase"/>
</dbReference>
<evidence type="ECO:0000256" key="2">
    <source>
        <dbReference type="ARBA" id="ARBA00004305"/>
    </source>
</evidence>
<dbReference type="EC" id="2.3.1.-" evidence="10"/>
<feature type="domain" description="Lipoyl-binding" evidence="11">
    <location>
        <begin position="34"/>
        <end position="109"/>
    </location>
</feature>
<reference evidence="13" key="1">
    <citation type="submission" date="2020-05" db="EMBL/GenBank/DDBJ databases">
        <title>Phylogenomic resolution of chytrid fungi.</title>
        <authorList>
            <person name="Stajich J.E."/>
            <person name="Amses K."/>
            <person name="Simmons R."/>
            <person name="Seto K."/>
            <person name="Myers J."/>
            <person name="Bonds A."/>
            <person name="Quandt C.A."/>
            <person name="Barry K."/>
            <person name="Liu P."/>
            <person name="Grigoriev I."/>
            <person name="Longcore J.E."/>
            <person name="James T.Y."/>
        </authorList>
    </citation>
    <scope>NUCLEOTIDE SEQUENCE</scope>
    <source>
        <strain evidence="13">JEL0476</strain>
    </source>
</reference>
<dbReference type="Pfam" id="PF00364">
    <property type="entry name" value="Biotin_lipoyl"/>
    <property type="match status" value="1"/>
</dbReference>
<dbReference type="SUPFAM" id="SSF51230">
    <property type="entry name" value="Single hybrid motif"/>
    <property type="match status" value="1"/>
</dbReference>
<dbReference type="FunFam" id="3.30.559.10:FF:000007">
    <property type="entry name" value="Dihydrolipoamide acetyltransferase component of pyruvate dehydrogenase complex"/>
    <property type="match status" value="1"/>
</dbReference>
<comment type="similarity">
    <text evidence="3 10">Belongs to the 2-oxoacid dehydrogenase family.</text>
</comment>
<dbReference type="CDD" id="cd06849">
    <property type="entry name" value="lipoyl_domain"/>
    <property type="match status" value="1"/>
</dbReference>
<dbReference type="GO" id="GO:0043754">
    <property type="term" value="F:dihydrolipoamide branched chain acyltransferase activity"/>
    <property type="evidence" value="ECO:0007669"/>
    <property type="project" value="UniProtKB-EC"/>
</dbReference>
<dbReference type="InterPro" id="IPR023213">
    <property type="entry name" value="CAT-like_dom_sf"/>
</dbReference>
<dbReference type="InterPro" id="IPR011053">
    <property type="entry name" value="Single_hybrid_motif"/>
</dbReference>
<comment type="cofactor">
    <cofactor evidence="1 10">
        <name>(R)-lipoate</name>
        <dbReference type="ChEBI" id="CHEBI:83088"/>
    </cofactor>
</comment>
<dbReference type="GO" id="GO:0031405">
    <property type="term" value="F:lipoic acid binding"/>
    <property type="evidence" value="ECO:0007669"/>
    <property type="project" value="TreeGrafter"/>
</dbReference>
<comment type="subcellular location">
    <subcellularLocation>
        <location evidence="2">Mitochondrion matrix</location>
    </subcellularLocation>
</comment>
<evidence type="ECO:0000256" key="10">
    <source>
        <dbReference type="RuleBase" id="RU003423"/>
    </source>
</evidence>
<dbReference type="GO" id="GO:0016407">
    <property type="term" value="F:acetyltransferase activity"/>
    <property type="evidence" value="ECO:0007669"/>
    <property type="project" value="TreeGrafter"/>
</dbReference>
<dbReference type="SUPFAM" id="SSF47005">
    <property type="entry name" value="Peripheral subunit-binding domain of 2-oxo acid dehydrogenase complex"/>
    <property type="match status" value="1"/>
</dbReference>
<accession>A0AAD5U560</accession>
<dbReference type="InterPro" id="IPR003016">
    <property type="entry name" value="2-oxoA_DH_lipoyl-BS"/>
</dbReference>
<dbReference type="AlphaFoldDB" id="A0AAD5U560"/>
<keyword evidence="4 10" id="KW-0808">Transferase</keyword>
<dbReference type="GO" id="GO:0005829">
    <property type="term" value="C:cytosol"/>
    <property type="evidence" value="ECO:0007669"/>
    <property type="project" value="UniProtKB-ARBA"/>
</dbReference>
<evidence type="ECO:0000259" key="11">
    <source>
        <dbReference type="PROSITE" id="PS50968"/>
    </source>
</evidence>
<keyword evidence="5 10" id="KW-0450">Lipoyl</keyword>
<dbReference type="Gene3D" id="3.30.559.10">
    <property type="entry name" value="Chloramphenicol acetyltransferase-like domain"/>
    <property type="match status" value="1"/>
</dbReference>
<proteinExistence type="inferred from homology"/>
<keyword evidence="8 10" id="KW-0012">Acyltransferase</keyword>
<protein>
    <recommendedName>
        <fullName evidence="10">Dihydrolipoamide acetyltransferase component of pyruvate dehydrogenase complex</fullName>
        <ecNumber evidence="10">2.3.1.-</ecNumber>
    </recommendedName>
</protein>
<gene>
    <name evidence="13" type="ORF">HK099_001300</name>
</gene>
<dbReference type="Pfam" id="PF00198">
    <property type="entry name" value="2-oxoacid_dh"/>
    <property type="match status" value="1"/>
</dbReference>
<comment type="catalytic activity">
    <reaction evidence="9">
        <text>N(6)-[(R)-dihydrolipoyl]-L-lysyl-[protein] + 2-methylpropanoyl-CoA = N(6)-[(R)-S(8)-2-methylpropanoyldihydrolipoyl]-L-lysyl-[protein] + CoA</text>
        <dbReference type="Rhea" id="RHEA:18865"/>
        <dbReference type="Rhea" id="RHEA-COMP:10475"/>
        <dbReference type="Rhea" id="RHEA-COMP:10497"/>
        <dbReference type="ChEBI" id="CHEBI:57287"/>
        <dbReference type="ChEBI" id="CHEBI:57338"/>
        <dbReference type="ChEBI" id="CHEBI:83100"/>
        <dbReference type="ChEBI" id="CHEBI:83142"/>
        <dbReference type="EC" id="2.3.1.168"/>
    </reaction>
    <physiologicalReaction direction="left-to-right" evidence="9">
        <dbReference type="Rhea" id="RHEA:18866"/>
    </physiologicalReaction>
</comment>
<dbReference type="FunFam" id="4.10.320.10:FF:000002">
    <property type="entry name" value="Dihydrolipoamide acetyltransferase component of pyruvate dehydrogenase complex"/>
    <property type="match status" value="1"/>
</dbReference>
<evidence type="ECO:0000256" key="9">
    <source>
        <dbReference type="ARBA" id="ARBA00051775"/>
    </source>
</evidence>
<evidence type="ECO:0000313" key="14">
    <source>
        <dbReference type="Proteomes" id="UP001211065"/>
    </source>
</evidence>
<evidence type="ECO:0000256" key="8">
    <source>
        <dbReference type="ARBA" id="ARBA00023315"/>
    </source>
</evidence>
<dbReference type="SUPFAM" id="SSF52777">
    <property type="entry name" value="CoA-dependent acyltransferases"/>
    <property type="match status" value="1"/>
</dbReference>
<name>A0AAD5U560_9FUNG</name>
<dbReference type="PROSITE" id="PS00189">
    <property type="entry name" value="LIPOYL"/>
    <property type="match status" value="1"/>
</dbReference>
<dbReference type="PANTHER" id="PTHR43178">
    <property type="entry name" value="DIHYDROLIPOAMIDE ACETYLTRANSFERASE COMPONENT OF PYRUVATE DEHYDROGENASE COMPLEX"/>
    <property type="match status" value="1"/>
</dbReference>
<dbReference type="Pfam" id="PF02817">
    <property type="entry name" value="E3_binding"/>
    <property type="match status" value="1"/>
</dbReference>
<dbReference type="InterPro" id="IPR000089">
    <property type="entry name" value="Biotin_lipoyl"/>
</dbReference>
<dbReference type="InterPro" id="IPR050743">
    <property type="entry name" value="2-oxoacid_DH_E2_comp"/>
</dbReference>
<evidence type="ECO:0000256" key="7">
    <source>
        <dbReference type="ARBA" id="ARBA00023128"/>
    </source>
</evidence>